<proteinExistence type="predicted"/>
<comment type="caution">
    <text evidence="1">The sequence shown here is derived from an EMBL/GenBank/DDBJ whole genome shotgun (WGS) entry which is preliminary data.</text>
</comment>
<evidence type="ECO:0000313" key="1">
    <source>
        <dbReference type="EMBL" id="PIZ95562.1"/>
    </source>
</evidence>
<dbReference type="PANTHER" id="PTHR39189">
    <property type="entry name" value="UPF0173 METAL-DEPENDENT HYDROLASE YTKL"/>
    <property type="match status" value="1"/>
</dbReference>
<dbReference type="EMBL" id="PFPK01000009">
    <property type="protein sequence ID" value="PIZ95562.1"/>
    <property type="molecule type" value="Genomic_DNA"/>
</dbReference>
<dbReference type="AlphaFoldDB" id="A0A2M7V9L3"/>
<protein>
    <recommendedName>
        <fullName evidence="3">Lactamase</fullName>
    </recommendedName>
</protein>
<dbReference type="InterPro" id="IPR036866">
    <property type="entry name" value="RibonucZ/Hydroxyglut_hydro"/>
</dbReference>
<dbReference type="Proteomes" id="UP000228568">
    <property type="component" value="Unassembled WGS sequence"/>
</dbReference>
<dbReference type="Gene3D" id="3.60.15.10">
    <property type="entry name" value="Ribonuclease Z/Hydroxyacylglutathione hydrolase-like"/>
    <property type="match status" value="1"/>
</dbReference>
<dbReference type="Pfam" id="PF13483">
    <property type="entry name" value="Lactamase_B_3"/>
    <property type="match status" value="1"/>
</dbReference>
<name>A0A2M7V9L3_9BACT</name>
<organism evidence="1 2">
    <name type="scientific">Candidatus Magasanikbacteria bacterium CG_4_10_14_0_2_um_filter_37_12</name>
    <dbReference type="NCBI Taxonomy" id="1974637"/>
    <lineage>
        <taxon>Bacteria</taxon>
        <taxon>Candidatus Magasanikiibacteriota</taxon>
    </lineage>
</organism>
<sequence>MQAFLSTKTLQRYFKSAIIEQSYFIKYSMHISWLGNTTIKLQAKPLDQDVTIIIDPYKPKSGNFPRSLTPEVVLYTRGVKESITISGNPFILDTAGECETHGVLVTAIPGHDDGQYFLRVDVEQMSLVHLGNAKQPLTDEQLESLGNIDILCIPVGSDDCYDPEEAVKVVNSIEPRVVIPIMHKSENNPQAKEVELFLKEMGVQNGEIEKKVILKKNNLPEEETRVIVLQKE</sequence>
<accession>A0A2M7V9L3</accession>
<dbReference type="PANTHER" id="PTHR39189:SF1">
    <property type="entry name" value="UPF0173 METAL-DEPENDENT HYDROLASE YTKL"/>
    <property type="match status" value="1"/>
</dbReference>
<evidence type="ECO:0008006" key="3">
    <source>
        <dbReference type="Google" id="ProtNLM"/>
    </source>
</evidence>
<dbReference type="SUPFAM" id="SSF56281">
    <property type="entry name" value="Metallo-hydrolase/oxidoreductase"/>
    <property type="match status" value="1"/>
</dbReference>
<evidence type="ECO:0000313" key="2">
    <source>
        <dbReference type="Proteomes" id="UP000228568"/>
    </source>
</evidence>
<gene>
    <name evidence="1" type="ORF">COX81_00655</name>
</gene>
<reference evidence="2" key="1">
    <citation type="submission" date="2017-09" db="EMBL/GenBank/DDBJ databases">
        <title>Depth-based differentiation of microbial function through sediment-hosted aquifers and enrichment of novel symbionts in the deep terrestrial subsurface.</title>
        <authorList>
            <person name="Probst A.J."/>
            <person name="Ladd B."/>
            <person name="Jarett J.K."/>
            <person name="Geller-Mcgrath D.E."/>
            <person name="Sieber C.M.K."/>
            <person name="Emerson J.B."/>
            <person name="Anantharaman K."/>
            <person name="Thomas B.C."/>
            <person name="Malmstrom R."/>
            <person name="Stieglmeier M."/>
            <person name="Klingl A."/>
            <person name="Woyke T."/>
            <person name="Ryan C.M."/>
            <person name="Banfield J.F."/>
        </authorList>
    </citation>
    <scope>NUCLEOTIDE SEQUENCE [LARGE SCALE GENOMIC DNA]</scope>
</reference>